<name>A0A9Q1IBI3_SYNKA</name>
<keyword evidence="3" id="KW-1185">Reference proteome</keyword>
<gene>
    <name evidence="2" type="ORF">SKAU_G00390100</name>
</gene>
<evidence type="ECO:0000256" key="1">
    <source>
        <dbReference type="SAM" id="MobiDB-lite"/>
    </source>
</evidence>
<comment type="caution">
    <text evidence="2">The sequence shown here is derived from an EMBL/GenBank/DDBJ whole genome shotgun (WGS) entry which is preliminary data.</text>
</comment>
<feature type="region of interest" description="Disordered" evidence="1">
    <location>
        <begin position="68"/>
        <end position="110"/>
    </location>
</feature>
<feature type="compositionally biased region" description="Basic and acidic residues" evidence="1">
    <location>
        <begin position="100"/>
        <end position="110"/>
    </location>
</feature>
<dbReference type="EMBL" id="JAINUF010000020">
    <property type="protein sequence ID" value="KAJ8335668.1"/>
    <property type="molecule type" value="Genomic_DNA"/>
</dbReference>
<evidence type="ECO:0000313" key="3">
    <source>
        <dbReference type="Proteomes" id="UP001152622"/>
    </source>
</evidence>
<accession>A0A9Q1IBI3</accession>
<dbReference type="AlphaFoldDB" id="A0A9Q1IBI3"/>
<dbReference type="Proteomes" id="UP001152622">
    <property type="component" value="Chromosome 20"/>
</dbReference>
<sequence length="110" mass="11693">MRATLNSWKPLRINHFDCEKDPFEVKRIRASPSEPGRFPSARPVCKRACARIRSAGAGELCLAAAGLRPGLEGESPSGAPPRLNTTRPGASGGVPQERGAGGERAHLVRP</sequence>
<evidence type="ECO:0000313" key="2">
    <source>
        <dbReference type="EMBL" id="KAJ8335668.1"/>
    </source>
</evidence>
<protein>
    <submittedName>
        <fullName evidence="2">Uncharacterized protein</fullName>
    </submittedName>
</protein>
<proteinExistence type="predicted"/>
<reference evidence="2" key="1">
    <citation type="journal article" date="2023" name="Science">
        <title>Genome structures resolve the early diversification of teleost fishes.</title>
        <authorList>
            <person name="Parey E."/>
            <person name="Louis A."/>
            <person name="Montfort J."/>
            <person name="Bouchez O."/>
            <person name="Roques C."/>
            <person name="Iampietro C."/>
            <person name="Lluch J."/>
            <person name="Castinel A."/>
            <person name="Donnadieu C."/>
            <person name="Desvignes T."/>
            <person name="Floi Bucao C."/>
            <person name="Jouanno E."/>
            <person name="Wen M."/>
            <person name="Mejri S."/>
            <person name="Dirks R."/>
            <person name="Jansen H."/>
            <person name="Henkel C."/>
            <person name="Chen W.J."/>
            <person name="Zahm M."/>
            <person name="Cabau C."/>
            <person name="Klopp C."/>
            <person name="Thompson A.W."/>
            <person name="Robinson-Rechavi M."/>
            <person name="Braasch I."/>
            <person name="Lecointre G."/>
            <person name="Bobe J."/>
            <person name="Postlethwait J.H."/>
            <person name="Berthelot C."/>
            <person name="Roest Crollius H."/>
            <person name="Guiguen Y."/>
        </authorList>
    </citation>
    <scope>NUCLEOTIDE SEQUENCE</scope>
    <source>
        <strain evidence="2">WJC10195</strain>
    </source>
</reference>
<organism evidence="2 3">
    <name type="scientific">Synaphobranchus kaupii</name>
    <name type="common">Kaup's arrowtooth eel</name>
    <dbReference type="NCBI Taxonomy" id="118154"/>
    <lineage>
        <taxon>Eukaryota</taxon>
        <taxon>Metazoa</taxon>
        <taxon>Chordata</taxon>
        <taxon>Craniata</taxon>
        <taxon>Vertebrata</taxon>
        <taxon>Euteleostomi</taxon>
        <taxon>Actinopterygii</taxon>
        <taxon>Neopterygii</taxon>
        <taxon>Teleostei</taxon>
        <taxon>Anguilliformes</taxon>
        <taxon>Synaphobranchidae</taxon>
        <taxon>Synaphobranchus</taxon>
    </lineage>
</organism>